<dbReference type="PROSITE" id="PS00018">
    <property type="entry name" value="EF_HAND_1"/>
    <property type="match status" value="2"/>
</dbReference>
<dbReference type="Pfam" id="PF13499">
    <property type="entry name" value="EF-hand_7"/>
    <property type="match status" value="1"/>
</dbReference>
<dbReference type="SUPFAM" id="SSF52047">
    <property type="entry name" value="RNI-like"/>
    <property type="match status" value="1"/>
</dbReference>
<name>A0A6J8DUE7_MYTCO</name>
<evidence type="ECO:0000256" key="1">
    <source>
        <dbReference type="ARBA" id="ARBA00022837"/>
    </source>
</evidence>
<dbReference type="Gene3D" id="1.10.238.10">
    <property type="entry name" value="EF-hand"/>
    <property type="match status" value="1"/>
</dbReference>
<dbReference type="InterPro" id="IPR032675">
    <property type="entry name" value="LRR_dom_sf"/>
</dbReference>
<sequence>MENTADVKINAKKQAEKRLSKPQEKRSSALTVDCLMESEMRNKPFNDDDSETVLNVAVKRPSFDITGSQTYIRACKMQHVVPSSKLAKQLAEGNTILNLPYYGLAEGGTMALSIAMLVNTSVTCLYLRGNNIGQKGISYIQKMMVENNSITDLDLSENELKEFGAKTIATMLDTNRFIQKIDISGNEFTDSDARVLSRSIEVHPVLEFVNLSHNLFSDSSSPVFEQLLENCKLKYLDISWNQFRTHGAMHISSGLKENAYLKTFNVSWNGFDDDGGAAFGDALVNNGFLTELDISSCRITAEGFGKLMCGLKSNERLEILKVGGNYIPKEAIETALDSLVTFDPSTTKIRTIDLTGLHLPRSFDQKMHEVRQVLPMLKIKPGCEESVKGSRTKPVYVDSATEGLIAIKQYLEAKSISVFKLFREFDDDNSDSIDYNEFKRGIQAAEIPLPSSKIDKLLQHLDSDHNGEIELAELATKLRGLSEKLIRSKTVS</sequence>
<protein>
    <recommendedName>
        <fullName evidence="3">EF-hand domain-containing protein</fullName>
    </recommendedName>
</protein>
<dbReference type="InterPro" id="IPR002048">
    <property type="entry name" value="EF_hand_dom"/>
</dbReference>
<dbReference type="PROSITE" id="PS50222">
    <property type="entry name" value="EF_HAND_2"/>
    <property type="match status" value="2"/>
</dbReference>
<dbReference type="OrthoDB" id="6066626at2759"/>
<dbReference type="Gene3D" id="3.80.10.10">
    <property type="entry name" value="Ribonuclease Inhibitor"/>
    <property type="match status" value="1"/>
</dbReference>
<dbReference type="InterPro" id="IPR018247">
    <property type="entry name" value="EF_Hand_1_Ca_BS"/>
</dbReference>
<dbReference type="GO" id="GO:0005509">
    <property type="term" value="F:calcium ion binding"/>
    <property type="evidence" value="ECO:0007669"/>
    <property type="project" value="InterPro"/>
</dbReference>
<dbReference type="PANTHER" id="PTHR24114:SF2">
    <property type="entry name" value="F-BOX DOMAIN-CONTAINING PROTEIN-RELATED"/>
    <property type="match status" value="1"/>
</dbReference>
<proteinExistence type="predicted"/>
<keyword evidence="5" id="KW-1185">Reference proteome</keyword>
<dbReference type="InterPro" id="IPR001611">
    <property type="entry name" value="Leu-rich_rpt"/>
</dbReference>
<feature type="compositionally biased region" description="Basic and acidic residues" evidence="2">
    <location>
        <begin position="13"/>
        <end position="26"/>
    </location>
</feature>
<dbReference type="SMART" id="SM00054">
    <property type="entry name" value="EFh"/>
    <property type="match status" value="2"/>
</dbReference>
<dbReference type="Proteomes" id="UP000507470">
    <property type="component" value="Unassembled WGS sequence"/>
</dbReference>
<dbReference type="Pfam" id="PF13516">
    <property type="entry name" value="LRR_6"/>
    <property type="match status" value="5"/>
</dbReference>
<dbReference type="SMART" id="SM00368">
    <property type="entry name" value="LRR_RI"/>
    <property type="match status" value="6"/>
</dbReference>
<keyword evidence="1" id="KW-0106">Calcium</keyword>
<evidence type="ECO:0000256" key="2">
    <source>
        <dbReference type="SAM" id="MobiDB-lite"/>
    </source>
</evidence>
<dbReference type="CDD" id="cd00051">
    <property type="entry name" value="EFh"/>
    <property type="match status" value="1"/>
</dbReference>
<accession>A0A6J8DUE7</accession>
<feature type="domain" description="EF-hand" evidence="3">
    <location>
        <begin position="449"/>
        <end position="484"/>
    </location>
</feature>
<organism evidence="4 5">
    <name type="scientific">Mytilus coruscus</name>
    <name type="common">Sea mussel</name>
    <dbReference type="NCBI Taxonomy" id="42192"/>
    <lineage>
        <taxon>Eukaryota</taxon>
        <taxon>Metazoa</taxon>
        <taxon>Spiralia</taxon>
        <taxon>Lophotrochozoa</taxon>
        <taxon>Mollusca</taxon>
        <taxon>Bivalvia</taxon>
        <taxon>Autobranchia</taxon>
        <taxon>Pteriomorphia</taxon>
        <taxon>Mytilida</taxon>
        <taxon>Mytiloidea</taxon>
        <taxon>Mytilidae</taxon>
        <taxon>Mytilinae</taxon>
        <taxon>Mytilus</taxon>
    </lineage>
</organism>
<evidence type="ECO:0000313" key="4">
    <source>
        <dbReference type="EMBL" id="CAC5411342.1"/>
    </source>
</evidence>
<evidence type="ECO:0000313" key="5">
    <source>
        <dbReference type="Proteomes" id="UP000507470"/>
    </source>
</evidence>
<dbReference type="EMBL" id="CACVKT020007841">
    <property type="protein sequence ID" value="CAC5411342.1"/>
    <property type="molecule type" value="Genomic_DNA"/>
</dbReference>
<dbReference type="InterPro" id="IPR052394">
    <property type="entry name" value="LRR-containing"/>
</dbReference>
<dbReference type="PANTHER" id="PTHR24114">
    <property type="entry name" value="LEUCINE RICH REPEAT FAMILY PROTEIN"/>
    <property type="match status" value="1"/>
</dbReference>
<dbReference type="InterPro" id="IPR011992">
    <property type="entry name" value="EF-hand-dom_pair"/>
</dbReference>
<reference evidence="4 5" key="1">
    <citation type="submission" date="2020-06" db="EMBL/GenBank/DDBJ databases">
        <authorList>
            <person name="Li R."/>
            <person name="Bekaert M."/>
        </authorList>
    </citation>
    <scope>NUCLEOTIDE SEQUENCE [LARGE SCALE GENOMIC DNA]</scope>
    <source>
        <strain evidence="5">wild</strain>
    </source>
</reference>
<evidence type="ECO:0000259" key="3">
    <source>
        <dbReference type="PROSITE" id="PS50222"/>
    </source>
</evidence>
<dbReference type="SUPFAM" id="SSF47473">
    <property type="entry name" value="EF-hand"/>
    <property type="match status" value="1"/>
</dbReference>
<feature type="domain" description="EF-hand" evidence="3">
    <location>
        <begin position="413"/>
        <end position="448"/>
    </location>
</feature>
<dbReference type="AlphaFoldDB" id="A0A6J8DUE7"/>
<gene>
    <name evidence="4" type="ORF">MCOR_44447</name>
</gene>
<feature type="region of interest" description="Disordered" evidence="2">
    <location>
        <begin position="1"/>
        <end position="26"/>
    </location>
</feature>